<keyword evidence="7 10" id="KW-0812">Transmembrane</keyword>
<evidence type="ECO:0000256" key="7">
    <source>
        <dbReference type="ARBA" id="ARBA00022692"/>
    </source>
</evidence>
<evidence type="ECO:0000256" key="5">
    <source>
        <dbReference type="ARBA" id="ARBA00022475"/>
    </source>
</evidence>
<feature type="transmembrane region" description="Helical" evidence="10">
    <location>
        <begin position="61"/>
        <end position="85"/>
    </location>
</feature>
<dbReference type="GO" id="GO:0005315">
    <property type="term" value="F:phosphate transmembrane transporter activity"/>
    <property type="evidence" value="ECO:0007669"/>
    <property type="project" value="InterPro"/>
</dbReference>
<dbReference type="EMBL" id="NMVI01000027">
    <property type="protein sequence ID" value="OYN84749.1"/>
    <property type="molecule type" value="Genomic_DNA"/>
</dbReference>
<evidence type="ECO:0000256" key="6">
    <source>
        <dbReference type="ARBA" id="ARBA00022592"/>
    </source>
</evidence>
<keyword evidence="9 10" id="KW-0472">Membrane</keyword>
<comment type="similarity">
    <text evidence="3 10">Belongs to the binding-protein-dependent transport system permease family. CysTW subfamily.</text>
</comment>
<dbReference type="Pfam" id="PF00528">
    <property type="entry name" value="BPD_transp_1"/>
    <property type="match status" value="1"/>
</dbReference>
<dbReference type="SUPFAM" id="SSF161098">
    <property type="entry name" value="MetI-like"/>
    <property type="match status" value="1"/>
</dbReference>
<evidence type="ECO:0000256" key="3">
    <source>
        <dbReference type="ARBA" id="ARBA00007069"/>
    </source>
</evidence>
<evidence type="ECO:0000256" key="10">
    <source>
        <dbReference type="RuleBase" id="RU363043"/>
    </source>
</evidence>
<keyword evidence="5 10" id="KW-1003">Cell membrane</keyword>
<dbReference type="InterPro" id="IPR000515">
    <property type="entry name" value="MetI-like"/>
</dbReference>
<dbReference type="Gene3D" id="1.10.3720.10">
    <property type="entry name" value="MetI-like"/>
    <property type="match status" value="1"/>
</dbReference>
<protein>
    <recommendedName>
        <fullName evidence="10">Phosphate transport system permease protein PstA</fullName>
    </recommendedName>
</protein>
<dbReference type="PANTHER" id="PTHR42922">
    <property type="entry name" value="PHOSPHATE TRANSPORT SYSTEM PERMEASE PROTEIN PSTA"/>
    <property type="match status" value="1"/>
</dbReference>
<evidence type="ECO:0000256" key="1">
    <source>
        <dbReference type="ARBA" id="ARBA00003510"/>
    </source>
</evidence>
<dbReference type="GO" id="GO:0005886">
    <property type="term" value="C:plasma membrane"/>
    <property type="evidence" value="ECO:0007669"/>
    <property type="project" value="UniProtKB-SubCell"/>
</dbReference>
<comment type="caution">
    <text evidence="12">The sequence shown here is derived from an EMBL/GenBank/DDBJ whole genome shotgun (WGS) entry which is preliminary data.</text>
</comment>
<gene>
    <name evidence="12" type="primary">pstA</name>
    <name evidence="12" type="ORF">CGZ92_12660</name>
</gene>
<dbReference type="InterPro" id="IPR005672">
    <property type="entry name" value="Phosphate_PstA"/>
</dbReference>
<dbReference type="PROSITE" id="PS50928">
    <property type="entry name" value="ABC_TM1"/>
    <property type="match status" value="1"/>
</dbReference>
<dbReference type="NCBIfam" id="TIGR00974">
    <property type="entry name" value="3a0107s02c"/>
    <property type="match status" value="1"/>
</dbReference>
<feature type="domain" description="ABC transmembrane type-1" evidence="11">
    <location>
        <begin position="24"/>
        <end position="230"/>
    </location>
</feature>
<comment type="caution">
    <text evidence="10">Lacks conserved residue(s) required for the propagation of feature annotation.</text>
</comment>
<feature type="transmembrane region" description="Helical" evidence="10">
    <location>
        <begin position="170"/>
        <end position="192"/>
    </location>
</feature>
<evidence type="ECO:0000259" key="11">
    <source>
        <dbReference type="PROSITE" id="PS50928"/>
    </source>
</evidence>
<keyword evidence="4" id="KW-0813">Transport</keyword>
<evidence type="ECO:0000256" key="8">
    <source>
        <dbReference type="ARBA" id="ARBA00022989"/>
    </source>
</evidence>
<evidence type="ECO:0000256" key="9">
    <source>
        <dbReference type="ARBA" id="ARBA00023136"/>
    </source>
</evidence>
<dbReference type="CDD" id="cd06261">
    <property type="entry name" value="TM_PBP2"/>
    <property type="match status" value="1"/>
</dbReference>
<evidence type="ECO:0000313" key="12">
    <source>
        <dbReference type="EMBL" id="OYN84749.1"/>
    </source>
</evidence>
<evidence type="ECO:0000256" key="4">
    <source>
        <dbReference type="ARBA" id="ARBA00022448"/>
    </source>
</evidence>
<evidence type="ECO:0000256" key="2">
    <source>
        <dbReference type="ARBA" id="ARBA00004651"/>
    </source>
</evidence>
<accession>A0A255DZJ5</accession>
<proteinExistence type="inferred from homology"/>
<dbReference type="GO" id="GO:0035435">
    <property type="term" value="P:phosphate ion transmembrane transport"/>
    <property type="evidence" value="ECO:0007669"/>
    <property type="project" value="InterPro"/>
</dbReference>
<name>A0A255DZJ5_9ACTN</name>
<comment type="function">
    <text evidence="1">Part of the binding-protein-dependent transport system for phosphate; probably responsible for the translocation of the substrate across the membrane.</text>
</comment>
<keyword evidence="6" id="KW-0592">Phosphate transport</keyword>
<sequence length="242" mass="25818">MEWWTEPLGAATPQTPRGGALHAIYGSVVVTALTTLVAVPLALLGAVFLVEYARGTRLGRVVSFCVDILTGIPSIVAGLFIYALLITTLGLGKSAFAVALALMILMIPVVLRSTEEMLKLVPDSLREASYALGVPKWKTIMSVVVPTARSGIFTGVILGIARVMGETAPWLILVGYATNLYLNPFSGSMGALPTMINTSRVIAPQFPGFDRTWGAAFTLIFIVMLLNLLARAISRAGQLKQK</sequence>
<evidence type="ECO:0000313" key="13">
    <source>
        <dbReference type="Proteomes" id="UP000216533"/>
    </source>
</evidence>
<dbReference type="InterPro" id="IPR035906">
    <property type="entry name" value="MetI-like_sf"/>
</dbReference>
<reference evidence="12 13" key="1">
    <citation type="submission" date="2017-07" db="EMBL/GenBank/DDBJ databases">
        <title>Draft whole genome sequences of clinical Proprionibacteriaceae strains.</title>
        <authorList>
            <person name="Bernier A.-M."/>
            <person name="Bernard K."/>
            <person name="Domingo M.-C."/>
        </authorList>
    </citation>
    <scope>NUCLEOTIDE SEQUENCE [LARGE SCALE GENOMIC DNA]</scope>
    <source>
        <strain evidence="12 13">NML 160184</strain>
    </source>
</reference>
<organism evidence="12 13">
    <name type="scientific">Parenemella sanctibonifatiensis</name>
    <dbReference type="NCBI Taxonomy" id="2016505"/>
    <lineage>
        <taxon>Bacteria</taxon>
        <taxon>Bacillati</taxon>
        <taxon>Actinomycetota</taxon>
        <taxon>Actinomycetes</taxon>
        <taxon>Propionibacteriales</taxon>
        <taxon>Propionibacteriaceae</taxon>
        <taxon>Parenemella</taxon>
    </lineage>
</organism>
<dbReference type="Proteomes" id="UP000216533">
    <property type="component" value="Unassembled WGS sequence"/>
</dbReference>
<dbReference type="AlphaFoldDB" id="A0A255DZJ5"/>
<keyword evidence="8 10" id="KW-1133">Transmembrane helix</keyword>
<dbReference type="InterPro" id="IPR051408">
    <property type="entry name" value="Phosphate_transprt_permease"/>
</dbReference>
<dbReference type="PANTHER" id="PTHR42922:SF1">
    <property type="entry name" value="PHOSPHATE TRANSPORT SYSTEM PERMEASE PROTEIN PSTA"/>
    <property type="match status" value="1"/>
</dbReference>
<feature type="transmembrane region" description="Helical" evidence="10">
    <location>
        <begin position="23"/>
        <end position="49"/>
    </location>
</feature>
<feature type="transmembrane region" description="Helical" evidence="10">
    <location>
        <begin position="91"/>
        <end position="111"/>
    </location>
</feature>
<comment type="subcellular location">
    <subcellularLocation>
        <location evidence="2 10">Cell membrane</location>
        <topology evidence="2 10">Multi-pass membrane protein</topology>
    </subcellularLocation>
</comment>
<feature type="transmembrane region" description="Helical" evidence="10">
    <location>
        <begin position="212"/>
        <end position="233"/>
    </location>
</feature>